<evidence type="ECO:0000313" key="2">
    <source>
        <dbReference type="EMBL" id="KZV48149.1"/>
    </source>
</evidence>
<accession>A0A2Z7CTX6</accession>
<organism evidence="2 3">
    <name type="scientific">Dorcoceras hygrometricum</name>
    <dbReference type="NCBI Taxonomy" id="472368"/>
    <lineage>
        <taxon>Eukaryota</taxon>
        <taxon>Viridiplantae</taxon>
        <taxon>Streptophyta</taxon>
        <taxon>Embryophyta</taxon>
        <taxon>Tracheophyta</taxon>
        <taxon>Spermatophyta</taxon>
        <taxon>Magnoliopsida</taxon>
        <taxon>eudicotyledons</taxon>
        <taxon>Gunneridae</taxon>
        <taxon>Pentapetalae</taxon>
        <taxon>asterids</taxon>
        <taxon>lamiids</taxon>
        <taxon>Lamiales</taxon>
        <taxon>Gesneriaceae</taxon>
        <taxon>Didymocarpoideae</taxon>
        <taxon>Trichosporeae</taxon>
        <taxon>Loxocarpinae</taxon>
        <taxon>Dorcoceras</taxon>
    </lineage>
</organism>
<sequence length="149" mass="17297">MDSPSTSGSWPKPESEEKCRSLKMQENHRKQMSPTQIMYELFGDLDENVSCTKKRKTAPDFTKKLPRYNALSWLKERLNSGRYNAHRLNSWRYVARRNSSTARGTRLAEQIHDWRYEQIVATEHVVAIHSSQHEAPEARIAQHADAQSS</sequence>
<dbReference type="Proteomes" id="UP000250235">
    <property type="component" value="Unassembled WGS sequence"/>
</dbReference>
<evidence type="ECO:0000313" key="3">
    <source>
        <dbReference type="Proteomes" id="UP000250235"/>
    </source>
</evidence>
<reference evidence="2 3" key="1">
    <citation type="journal article" date="2015" name="Proc. Natl. Acad. Sci. U.S.A.">
        <title>The resurrection genome of Boea hygrometrica: A blueprint for survival of dehydration.</title>
        <authorList>
            <person name="Xiao L."/>
            <person name="Yang G."/>
            <person name="Zhang L."/>
            <person name="Yang X."/>
            <person name="Zhao S."/>
            <person name="Ji Z."/>
            <person name="Zhou Q."/>
            <person name="Hu M."/>
            <person name="Wang Y."/>
            <person name="Chen M."/>
            <person name="Xu Y."/>
            <person name="Jin H."/>
            <person name="Xiao X."/>
            <person name="Hu G."/>
            <person name="Bao F."/>
            <person name="Hu Y."/>
            <person name="Wan P."/>
            <person name="Li L."/>
            <person name="Deng X."/>
            <person name="Kuang T."/>
            <person name="Xiang C."/>
            <person name="Zhu J.K."/>
            <person name="Oliver M.J."/>
            <person name="He Y."/>
        </authorList>
    </citation>
    <scope>NUCLEOTIDE SEQUENCE [LARGE SCALE GENOMIC DNA]</scope>
    <source>
        <strain evidence="3">cv. XS01</strain>
    </source>
</reference>
<dbReference type="EMBL" id="KQ994480">
    <property type="protein sequence ID" value="KZV48149.1"/>
    <property type="molecule type" value="Genomic_DNA"/>
</dbReference>
<feature type="compositionally biased region" description="Basic and acidic residues" evidence="1">
    <location>
        <begin position="13"/>
        <end position="29"/>
    </location>
</feature>
<keyword evidence="3" id="KW-1185">Reference proteome</keyword>
<feature type="region of interest" description="Disordered" evidence="1">
    <location>
        <begin position="1"/>
        <end position="30"/>
    </location>
</feature>
<name>A0A2Z7CTX6_9LAMI</name>
<dbReference type="AlphaFoldDB" id="A0A2Z7CTX6"/>
<proteinExistence type="predicted"/>
<gene>
    <name evidence="2" type="ORF">F511_27982</name>
</gene>
<protein>
    <submittedName>
        <fullName evidence="2">Uncharacterized protein</fullName>
    </submittedName>
</protein>
<evidence type="ECO:0000256" key="1">
    <source>
        <dbReference type="SAM" id="MobiDB-lite"/>
    </source>
</evidence>